<gene>
    <name evidence="1" type="ORF">GCM10012275_24310</name>
</gene>
<dbReference type="Pfam" id="PF13489">
    <property type="entry name" value="Methyltransf_23"/>
    <property type="match status" value="1"/>
</dbReference>
<reference evidence="1" key="2">
    <citation type="submission" date="2020-09" db="EMBL/GenBank/DDBJ databases">
        <authorList>
            <person name="Sun Q."/>
            <person name="Zhou Y."/>
        </authorList>
    </citation>
    <scope>NUCLEOTIDE SEQUENCE</scope>
    <source>
        <strain evidence="1">CGMCC 4.5737</strain>
    </source>
</reference>
<evidence type="ECO:0000313" key="1">
    <source>
        <dbReference type="EMBL" id="GGM52480.1"/>
    </source>
</evidence>
<dbReference type="SUPFAM" id="SSF53335">
    <property type="entry name" value="S-adenosyl-L-methionine-dependent methyltransferases"/>
    <property type="match status" value="1"/>
</dbReference>
<evidence type="ECO:0000313" key="2">
    <source>
        <dbReference type="Proteomes" id="UP000637578"/>
    </source>
</evidence>
<dbReference type="RefSeq" id="WP_189057009.1">
    <property type="nucleotide sequence ID" value="NZ_BMMK01000009.1"/>
</dbReference>
<organism evidence="1 2">
    <name type="scientific">Longimycelium tulufanense</name>
    <dbReference type="NCBI Taxonomy" id="907463"/>
    <lineage>
        <taxon>Bacteria</taxon>
        <taxon>Bacillati</taxon>
        <taxon>Actinomycetota</taxon>
        <taxon>Actinomycetes</taxon>
        <taxon>Pseudonocardiales</taxon>
        <taxon>Pseudonocardiaceae</taxon>
        <taxon>Longimycelium</taxon>
    </lineage>
</organism>
<proteinExistence type="predicted"/>
<protein>
    <submittedName>
        <fullName evidence="1">Uncharacterized protein</fullName>
    </submittedName>
</protein>
<dbReference type="AlphaFoldDB" id="A0A8J3CCB6"/>
<dbReference type="EMBL" id="BMMK01000009">
    <property type="protein sequence ID" value="GGM52480.1"/>
    <property type="molecule type" value="Genomic_DNA"/>
</dbReference>
<accession>A0A8J3CCB6</accession>
<dbReference type="Proteomes" id="UP000637578">
    <property type="component" value="Unassembled WGS sequence"/>
</dbReference>
<keyword evidence="2" id="KW-1185">Reference proteome</keyword>
<name>A0A8J3CCB6_9PSEU</name>
<sequence length="251" mass="27985">MNELVPVMDPLGPDYERAFSVFLEHTNQKDRERGYLADVIAALPARGLVIDAGAGIGTTTAWLASRFDNVLAIEPNPHLRTRLVDNCPQAKVLVEPILDARPGMLANLVLCSHVFYYIPQEEWLDHLDTLASWLAPGGEAVVALQHPCSDCMWMLCHFTGRRFNLAKLAKSFAERKMAGWSVSIDTVPATIRTPNVATAVRIAEFVLNSAPLADPPKRDLLRDYVHDNFADLDGRCQFSCTQDFLRVRRDA</sequence>
<dbReference type="InterPro" id="IPR029063">
    <property type="entry name" value="SAM-dependent_MTases_sf"/>
</dbReference>
<comment type="caution">
    <text evidence="1">The sequence shown here is derived from an EMBL/GenBank/DDBJ whole genome shotgun (WGS) entry which is preliminary data.</text>
</comment>
<dbReference type="CDD" id="cd02440">
    <property type="entry name" value="AdoMet_MTases"/>
    <property type="match status" value="1"/>
</dbReference>
<dbReference type="Gene3D" id="3.40.50.150">
    <property type="entry name" value="Vaccinia Virus protein VP39"/>
    <property type="match status" value="1"/>
</dbReference>
<reference evidence="1" key="1">
    <citation type="journal article" date="2014" name="Int. J. Syst. Evol. Microbiol.">
        <title>Complete genome sequence of Corynebacterium casei LMG S-19264T (=DSM 44701T), isolated from a smear-ripened cheese.</title>
        <authorList>
            <consortium name="US DOE Joint Genome Institute (JGI-PGF)"/>
            <person name="Walter F."/>
            <person name="Albersmeier A."/>
            <person name="Kalinowski J."/>
            <person name="Ruckert C."/>
        </authorList>
    </citation>
    <scope>NUCLEOTIDE SEQUENCE</scope>
    <source>
        <strain evidence="1">CGMCC 4.5737</strain>
    </source>
</reference>